<evidence type="ECO:0000313" key="2">
    <source>
        <dbReference type="EMBL" id="GFY02651.1"/>
    </source>
</evidence>
<proteinExistence type="predicted"/>
<evidence type="ECO:0000256" key="1">
    <source>
        <dbReference type="SAM" id="MobiDB-lite"/>
    </source>
</evidence>
<sequence>MEIPLRTAYGQAGRCGMQPKPSSLRAQAHQSKSRTETCELVKVKPKLLDIRTKRAERKENARGARAGVTF</sequence>
<accession>A0A8X6RXS7</accession>
<organism evidence="2 3">
    <name type="scientific">Trichonephila clavipes</name>
    <name type="common">Golden silk orbweaver</name>
    <name type="synonym">Nephila clavipes</name>
    <dbReference type="NCBI Taxonomy" id="2585209"/>
    <lineage>
        <taxon>Eukaryota</taxon>
        <taxon>Metazoa</taxon>
        <taxon>Ecdysozoa</taxon>
        <taxon>Arthropoda</taxon>
        <taxon>Chelicerata</taxon>
        <taxon>Arachnida</taxon>
        <taxon>Araneae</taxon>
        <taxon>Araneomorphae</taxon>
        <taxon>Entelegynae</taxon>
        <taxon>Araneoidea</taxon>
        <taxon>Nephilidae</taxon>
        <taxon>Trichonephila</taxon>
    </lineage>
</organism>
<reference evidence="2" key="1">
    <citation type="submission" date="2020-08" db="EMBL/GenBank/DDBJ databases">
        <title>Multicomponent nature underlies the extraordinary mechanical properties of spider dragline silk.</title>
        <authorList>
            <person name="Kono N."/>
            <person name="Nakamura H."/>
            <person name="Mori M."/>
            <person name="Yoshida Y."/>
            <person name="Ohtoshi R."/>
            <person name="Malay A.D."/>
            <person name="Moran D.A.P."/>
            <person name="Tomita M."/>
            <person name="Numata K."/>
            <person name="Arakawa K."/>
        </authorList>
    </citation>
    <scope>NUCLEOTIDE SEQUENCE</scope>
</reference>
<dbReference type="Proteomes" id="UP000887159">
    <property type="component" value="Unassembled WGS sequence"/>
</dbReference>
<keyword evidence="3" id="KW-1185">Reference proteome</keyword>
<gene>
    <name evidence="2" type="ORF">TNCV_3505311</name>
</gene>
<evidence type="ECO:0000313" key="3">
    <source>
        <dbReference type="Proteomes" id="UP000887159"/>
    </source>
</evidence>
<dbReference type="EMBL" id="BMAU01021233">
    <property type="protein sequence ID" value="GFY02651.1"/>
    <property type="molecule type" value="Genomic_DNA"/>
</dbReference>
<dbReference type="AlphaFoldDB" id="A0A8X6RXS7"/>
<comment type="caution">
    <text evidence="2">The sequence shown here is derived from an EMBL/GenBank/DDBJ whole genome shotgun (WGS) entry which is preliminary data.</text>
</comment>
<feature type="region of interest" description="Disordered" evidence="1">
    <location>
        <begin position="1"/>
        <end position="36"/>
    </location>
</feature>
<name>A0A8X6RXS7_TRICX</name>
<protein>
    <submittedName>
        <fullName evidence="2">Uncharacterized protein</fullName>
    </submittedName>
</protein>
<feature type="compositionally biased region" description="Polar residues" evidence="1">
    <location>
        <begin position="20"/>
        <end position="30"/>
    </location>
</feature>